<evidence type="ECO:0000256" key="11">
    <source>
        <dbReference type="ARBA" id="ARBA00022927"/>
    </source>
</evidence>
<sequence length="284" mass="33278">MSAVYVSRINQLDALQLDNEIYQTLSHRAREIFRQLSPAISEKYSPEMNATLRSIIWLFSLGSGPSTFGQKLLDLSYMDLTKSKSLCFCLLIILPKYLEEKYTDPNRIPETLREKRMRRNLEMIFKIVKLLSFTNLIIFLHRGTQPVLIERFLGISSRNIAPHQPRTIGYSYMARELLWHGLMELFTVALPMFNFHYFKQKIREFFMKNKENENIIVSVEMTHDTVCPYCRNTPVLPRHAGCSHVYCYYCMSAHFQVSSSFRCFDCGVELHSDKMEIYSVTKCT</sequence>
<dbReference type="GO" id="GO:0008270">
    <property type="term" value="F:zinc ion binding"/>
    <property type="evidence" value="ECO:0007669"/>
    <property type="project" value="UniProtKB-KW"/>
</dbReference>
<dbReference type="InterPro" id="IPR001841">
    <property type="entry name" value="Znf_RING"/>
</dbReference>
<keyword evidence="11" id="KW-0653">Protein transport</keyword>
<feature type="transmembrane region" description="Helical" evidence="19">
    <location>
        <begin position="177"/>
        <end position="198"/>
    </location>
</feature>
<dbReference type="PROSITE" id="PS50089">
    <property type="entry name" value="ZF_RING_2"/>
    <property type="match status" value="1"/>
</dbReference>
<dbReference type="InterPro" id="IPR025654">
    <property type="entry name" value="PEX2/10"/>
</dbReference>
<evidence type="ECO:0000256" key="16">
    <source>
        <dbReference type="ARBA" id="ARBA00034438"/>
    </source>
</evidence>
<keyword evidence="13 19" id="KW-0472">Membrane</keyword>
<evidence type="ECO:0000313" key="21">
    <source>
        <dbReference type="EMBL" id="CAD1541675.1"/>
    </source>
</evidence>
<keyword evidence="9" id="KW-0833">Ubl conjugation pathway</keyword>
<dbReference type="GO" id="GO:0061630">
    <property type="term" value="F:ubiquitin protein ligase activity"/>
    <property type="evidence" value="ECO:0007669"/>
    <property type="project" value="UniProtKB-EC"/>
</dbReference>
<evidence type="ECO:0000256" key="8">
    <source>
        <dbReference type="ARBA" id="ARBA00022771"/>
    </source>
</evidence>
<comment type="similarity">
    <text evidence="3">Belongs to the pex2/pex10/pex12 family.</text>
</comment>
<dbReference type="AlphaFoldDB" id="A0A6V7IU45"/>
<evidence type="ECO:0000256" key="9">
    <source>
        <dbReference type="ARBA" id="ARBA00022786"/>
    </source>
</evidence>
<dbReference type="EC" id="2.3.2.36" evidence="17"/>
<name>A0A6V7IU45_9HYME</name>
<comment type="pathway">
    <text evidence="2">Protein modification; protein ubiquitination.</text>
</comment>
<dbReference type="SUPFAM" id="SSF57850">
    <property type="entry name" value="RING/U-box"/>
    <property type="match status" value="1"/>
</dbReference>
<accession>A0A6V7IU45</accession>
<evidence type="ECO:0000256" key="15">
    <source>
        <dbReference type="ARBA" id="ARBA00032511"/>
    </source>
</evidence>
<keyword evidence="5" id="KW-0808">Transferase</keyword>
<evidence type="ECO:0000256" key="14">
    <source>
        <dbReference type="ARBA" id="ARBA00023140"/>
    </source>
</evidence>
<gene>
    <name evidence="21" type="ORF">BBRV_LOCUS31065</name>
</gene>
<dbReference type="InterPro" id="IPR013083">
    <property type="entry name" value="Znf_RING/FYVE/PHD"/>
</dbReference>
<keyword evidence="6 19" id="KW-0812">Transmembrane</keyword>
<evidence type="ECO:0000256" key="10">
    <source>
        <dbReference type="ARBA" id="ARBA00022833"/>
    </source>
</evidence>
<feature type="transmembrane region" description="Helical" evidence="19">
    <location>
        <begin position="123"/>
        <end position="141"/>
    </location>
</feature>
<evidence type="ECO:0000256" key="3">
    <source>
        <dbReference type="ARBA" id="ARBA00008704"/>
    </source>
</evidence>
<organism evidence="21">
    <name type="scientific">Bracon brevicornis</name>
    <dbReference type="NCBI Taxonomy" id="1563983"/>
    <lineage>
        <taxon>Eukaryota</taxon>
        <taxon>Metazoa</taxon>
        <taxon>Ecdysozoa</taxon>
        <taxon>Arthropoda</taxon>
        <taxon>Hexapoda</taxon>
        <taxon>Insecta</taxon>
        <taxon>Pterygota</taxon>
        <taxon>Neoptera</taxon>
        <taxon>Endopterygota</taxon>
        <taxon>Hymenoptera</taxon>
        <taxon>Apocrita</taxon>
        <taxon>Ichneumonoidea</taxon>
        <taxon>Braconidae</taxon>
        <taxon>Braconinae</taxon>
        <taxon>Bracon</taxon>
    </lineage>
</organism>
<comment type="catalytic activity">
    <reaction evidence="16">
        <text>[E2 ubiquitin-conjugating enzyme]-S-ubiquitinyl-L-cysteine + [acceptor protein]-L-cysteine = [E2 ubiquitin-conjugating enzyme]-L-cysteine + [acceptor protein]-S-ubiquitinyl-L-cysteine.</text>
        <dbReference type="EC" id="2.3.2.36"/>
    </reaction>
</comment>
<evidence type="ECO:0000256" key="19">
    <source>
        <dbReference type="SAM" id="Phobius"/>
    </source>
</evidence>
<keyword evidence="10" id="KW-0862">Zinc</keyword>
<keyword evidence="12 19" id="KW-1133">Transmembrane helix</keyword>
<evidence type="ECO:0000256" key="5">
    <source>
        <dbReference type="ARBA" id="ARBA00022679"/>
    </source>
</evidence>
<reference evidence="21" key="1">
    <citation type="submission" date="2020-07" db="EMBL/GenBank/DDBJ databases">
        <authorList>
            <person name="Ferguson B K."/>
        </authorList>
    </citation>
    <scope>NUCLEOTIDE SEQUENCE</scope>
    <source>
        <strain evidence="21">L06</strain>
    </source>
</reference>
<keyword evidence="7" id="KW-0479">Metal-binding</keyword>
<feature type="domain" description="RING-type" evidence="20">
    <location>
        <begin position="227"/>
        <end position="266"/>
    </location>
</feature>
<dbReference type="GO" id="GO:0016558">
    <property type="term" value="P:protein import into peroxisome matrix"/>
    <property type="evidence" value="ECO:0007669"/>
    <property type="project" value="InterPro"/>
</dbReference>
<evidence type="ECO:0000256" key="13">
    <source>
        <dbReference type="ARBA" id="ARBA00023136"/>
    </source>
</evidence>
<dbReference type="InterPro" id="IPR006845">
    <property type="entry name" value="Pex_N"/>
</dbReference>
<evidence type="ECO:0000259" key="20">
    <source>
        <dbReference type="PROSITE" id="PS50089"/>
    </source>
</evidence>
<evidence type="ECO:0000256" key="1">
    <source>
        <dbReference type="ARBA" id="ARBA00004585"/>
    </source>
</evidence>
<evidence type="ECO:0000256" key="2">
    <source>
        <dbReference type="ARBA" id="ARBA00004906"/>
    </source>
</evidence>
<dbReference type="EMBL" id="CADCXW020000009">
    <property type="protein sequence ID" value="CAD1541675.1"/>
    <property type="molecule type" value="Genomic_DNA"/>
</dbReference>
<evidence type="ECO:0000256" key="17">
    <source>
        <dbReference type="ARBA" id="ARBA00034523"/>
    </source>
</evidence>
<dbReference type="PANTHER" id="PTHR48178:SF1">
    <property type="entry name" value="PEROXISOME BIOGENESIS FACTOR 2"/>
    <property type="match status" value="1"/>
</dbReference>
<dbReference type="GO" id="GO:0005778">
    <property type="term" value="C:peroxisomal membrane"/>
    <property type="evidence" value="ECO:0007669"/>
    <property type="project" value="UniProtKB-SubCell"/>
</dbReference>
<dbReference type="InterPro" id="IPR017907">
    <property type="entry name" value="Znf_RING_CS"/>
</dbReference>
<keyword evidence="4" id="KW-0813">Transport</keyword>
<evidence type="ECO:0000256" key="12">
    <source>
        <dbReference type="ARBA" id="ARBA00022989"/>
    </source>
</evidence>
<dbReference type="Gene3D" id="3.30.40.10">
    <property type="entry name" value="Zinc/RING finger domain, C3HC4 (zinc finger)"/>
    <property type="match status" value="1"/>
</dbReference>
<protein>
    <recommendedName>
        <fullName evidence="17">RING-type E3 ubiquitin transferase (cysteine targeting)</fullName>
        <ecNumber evidence="17">2.3.2.36</ecNumber>
    </recommendedName>
    <alternativeName>
        <fullName evidence="15">Peroxin-2</fullName>
    </alternativeName>
</protein>
<dbReference type="PANTHER" id="PTHR48178">
    <property type="entry name" value="PEROXISOME BIOGENESIS FACTOR 2"/>
    <property type="match status" value="1"/>
</dbReference>
<evidence type="ECO:0000256" key="18">
    <source>
        <dbReference type="PROSITE-ProRule" id="PRU00175"/>
    </source>
</evidence>
<dbReference type="PROSITE" id="PS00518">
    <property type="entry name" value="ZF_RING_1"/>
    <property type="match status" value="1"/>
</dbReference>
<evidence type="ECO:0000256" key="7">
    <source>
        <dbReference type="ARBA" id="ARBA00022723"/>
    </source>
</evidence>
<keyword evidence="14" id="KW-0576">Peroxisome</keyword>
<evidence type="ECO:0000256" key="6">
    <source>
        <dbReference type="ARBA" id="ARBA00022692"/>
    </source>
</evidence>
<dbReference type="Pfam" id="PF04757">
    <property type="entry name" value="Pex2_Pex12"/>
    <property type="match status" value="1"/>
</dbReference>
<keyword evidence="8 18" id="KW-0863">Zinc-finger</keyword>
<proteinExistence type="inferred from homology"/>
<evidence type="ECO:0000256" key="4">
    <source>
        <dbReference type="ARBA" id="ARBA00022448"/>
    </source>
</evidence>
<comment type="subcellular location">
    <subcellularLocation>
        <location evidence="1">Peroxisome membrane</location>
        <topology evidence="1">Multi-pass membrane protein</topology>
    </subcellularLocation>
</comment>